<evidence type="ECO:0000313" key="3">
    <source>
        <dbReference type="Proteomes" id="UP000322000"/>
    </source>
</evidence>
<dbReference type="Proteomes" id="UP000322000">
    <property type="component" value="Chromosome 16"/>
</dbReference>
<feature type="region of interest" description="Disordered" evidence="1">
    <location>
        <begin position="170"/>
        <end position="191"/>
    </location>
</feature>
<keyword evidence="3" id="KW-1185">Reference proteome</keyword>
<feature type="transmembrane region" description="Helical" evidence="2">
    <location>
        <begin position="67"/>
        <end position="86"/>
    </location>
</feature>
<evidence type="ECO:0000256" key="2">
    <source>
        <dbReference type="SAM" id="Phobius"/>
    </source>
</evidence>
<protein>
    <submittedName>
        <fullName evidence="4">Uncharacterized protein LOC113501729 isoform X2</fullName>
    </submittedName>
</protein>
<proteinExistence type="predicted"/>
<dbReference type="AlphaFoldDB" id="A0A7E5WDI7"/>
<dbReference type="GeneID" id="113501729"/>
<accession>A0A7E5WDI7</accession>
<evidence type="ECO:0000313" key="4">
    <source>
        <dbReference type="RefSeq" id="XP_026738734.1"/>
    </source>
</evidence>
<keyword evidence="2" id="KW-0472">Membrane</keyword>
<organism evidence="3 4">
    <name type="scientific">Trichoplusia ni</name>
    <name type="common">Cabbage looper</name>
    <dbReference type="NCBI Taxonomy" id="7111"/>
    <lineage>
        <taxon>Eukaryota</taxon>
        <taxon>Metazoa</taxon>
        <taxon>Ecdysozoa</taxon>
        <taxon>Arthropoda</taxon>
        <taxon>Hexapoda</taxon>
        <taxon>Insecta</taxon>
        <taxon>Pterygota</taxon>
        <taxon>Neoptera</taxon>
        <taxon>Endopterygota</taxon>
        <taxon>Lepidoptera</taxon>
        <taxon>Glossata</taxon>
        <taxon>Ditrysia</taxon>
        <taxon>Noctuoidea</taxon>
        <taxon>Noctuidae</taxon>
        <taxon>Plusiinae</taxon>
        <taxon>Trichoplusia</taxon>
    </lineage>
</organism>
<feature type="compositionally biased region" description="Acidic residues" evidence="1">
    <location>
        <begin position="172"/>
        <end position="191"/>
    </location>
</feature>
<dbReference type="RefSeq" id="XP_026738734.1">
    <property type="nucleotide sequence ID" value="XM_026882933.1"/>
</dbReference>
<gene>
    <name evidence="4" type="primary">LOC113501729</name>
</gene>
<reference evidence="4" key="1">
    <citation type="submission" date="2025-08" db="UniProtKB">
        <authorList>
            <consortium name="RefSeq"/>
        </authorList>
    </citation>
    <scope>IDENTIFICATION</scope>
</reference>
<name>A0A7E5WDI7_TRINI</name>
<keyword evidence="2" id="KW-0812">Transmembrane</keyword>
<keyword evidence="2" id="KW-1133">Transmembrane helix</keyword>
<sequence length="191" mass="21074">MDPLKIVLQPIIIIAWFFFGPHNNDYSHRYIVSQTTGTGSESSKSSTNATSPDCPGLTHAILDMAETAGIIIFILWYLGIAFNYYIAPKFVRRGRGTYNCKCLGYIPSPTTPCTCSEISMSNSCEIQGIPGETVPITKPKPITIFDAIDAVIDEIPIVDYPIDIRLGNQETPEIDPEEEPPADDEDPNITF</sequence>
<evidence type="ECO:0000256" key="1">
    <source>
        <dbReference type="SAM" id="MobiDB-lite"/>
    </source>
</evidence>